<dbReference type="Pfam" id="PF05940">
    <property type="entry name" value="NnrS"/>
    <property type="match status" value="1"/>
</dbReference>
<keyword evidence="1" id="KW-0472">Membrane</keyword>
<reference evidence="3" key="2">
    <citation type="submission" date="2021-04" db="EMBL/GenBank/DDBJ databases">
        <title>Complete Genome and methylome analysis of Thiothrix fructosivorans ATCC 49748.</title>
        <authorList>
            <person name="Fomenkov A."/>
            <person name="Sun L."/>
            <person name="Vincze T."/>
            <person name="Grabovich M.Y."/>
            <person name="Roberts R.J."/>
        </authorList>
    </citation>
    <scope>NUCLEOTIDE SEQUENCE</scope>
    <source>
        <strain evidence="3">ATCC 49748</strain>
        <plasmid evidence="3">pTfr153</plasmid>
    </source>
</reference>
<geneLocation type="plasmid" evidence="3">
    <name>pTfr153</name>
</geneLocation>
<evidence type="ECO:0000256" key="1">
    <source>
        <dbReference type="SAM" id="Phobius"/>
    </source>
</evidence>
<dbReference type="RefSeq" id="WP_207249120.1">
    <property type="nucleotide sequence ID" value="NZ_CP072750.1"/>
</dbReference>
<feature type="transmembrane region" description="Helical" evidence="1">
    <location>
        <begin position="301"/>
        <end position="321"/>
    </location>
</feature>
<keyword evidence="1" id="KW-1133">Transmembrane helix</keyword>
<feature type="transmembrane region" description="Helical" evidence="1">
    <location>
        <begin position="275"/>
        <end position="295"/>
    </location>
</feature>
<proteinExistence type="predicted"/>
<evidence type="ECO:0000313" key="4">
    <source>
        <dbReference type="Proteomes" id="UP000664466"/>
    </source>
</evidence>
<feature type="transmembrane region" description="Helical" evidence="1">
    <location>
        <begin position="21"/>
        <end position="45"/>
    </location>
</feature>
<sequence length="403" mass="44363">MIKLNIEPPVTGKYALSHLGFRPFFLAAGLFAVIGMVLWTGIYSFGWAGLPADYPAIIWHAHEMVFGYAVAVAAGFLLTAIKNWTGQQTLHGLPLLGLVGVWLLARMLPFTGLPLAFTVLADTLFLLWLLVATAQPIVWVKQWQHLAIVGEVALLLVANAVFYLGLLGYWPVGMQLGLYAGFYIILALIFTMGRRVIPFFIERGVGCPFEARNNVWVDRLSMGLFVAFALADLLVLGTGSASAAYCVAALALVQVGLHGIRLAGWHHPNIWQKPLLWVLYLAYGWLLLGFLLKFLTVVAGVSPWLAVHAFAYGGIAMMTVGMMARVSLGHTGRNVFAPPRSVIPVFLLLFCGAFVRVVAVWLFPPFHAVWILAAQLLWIAAFSLFVWQYLPMLVKPRIDGKYG</sequence>
<name>A0A8B0SSH2_9GAMM</name>
<organism evidence="3">
    <name type="scientific">Thiothrix fructosivorans</name>
    <dbReference type="NCBI Taxonomy" id="111770"/>
    <lineage>
        <taxon>Bacteria</taxon>
        <taxon>Pseudomonadati</taxon>
        <taxon>Pseudomonadota</taxon>
        <taxon>Gammaproteobacteria</taxon>
        <taxon>Thiotrichales</taxon>
        <taxon>Thiotrichaceae</taxon>
        <taxon>Thiothrix</taxon>
    </lineage>
</organism>
<keyword evidence="1" id="KW-0812">Transmembrane</keyword>
<feature type="transmembrane region" description="Helical" evidence="1">
    <location>
        <begin position="57"/>
        <end position="78"/>
    </location>
</feature>
<keyword evidence="3" id="KW-0614">Plasmid</keyword>
<feature type="transmembrane region" description="Helical" evidence="1">
    <location>
        <begin position="90"/>
        <end position="109"/>
    </location>
</feature>
<evidence type="ECO:0000313" key="2">
    <source>
        <dbReference type="EMBL" id="MBO0611475.1"/>
    </source>
</evidence>
<dbReference type="EMBL" id="CP072750">
    <property type="protein sequence ID" value="QTX12968.1"/>
    <property type="molecule type" value="Genomic_DNA"/>
</dbReference>
<evidence type="ECO:0000313" key="3">
    <source>
        <dbReference type="EMBL" id="QTX12968.1"/>
    </source>
</evidence>
<feature type="transmembrane region" description="Helical" evidence="1">
    <location>
        <begin position="242"/>
        <end position="263"/>
    </location>
</feature>
<gene>
    <name evidence="2" type="ORF">J1836_00815</name>
    <name evidence="3" type="ORF">J1836_020605</name>
</gene>
<feature type="transmembrane region" description="Helical" evidence="1">
    <location>
        <begin position="146"/>
        <end position="170"/>
    </location>
</feature>
<keyword evidence="4" id="KW-1185">Reference proteome</keyword>
<dbReference type="InterPro" id="IPR010266">
    <property type="entry name" value="NnrS"/>
</dbReference>
<feature type="transmembrane region" description="Helical" evidence="1">
    <location>
        <begin position="115"/>
        <end position="134"/>
    </location>
</feature>
<protein>
    <submittedName>
        <fullName evidence="3">NnrS family protein</fullName>
    </submittedName>
</protein>
<feature type="transmembrane region" description="Helical" evidence="1">
    <location>
        <begin position="176"/>
        <end position="197"/>
    </location>
</feature>
<dbReference type="AlphaFoldDB" id="A0A8B0SSH2"/>
<dbReference type="Proteomes" id="UP000664466">
    <property type="component" value="Unassembled WGS sequence"/>
</dbReference>
<feature type="transmembrane region" description="Helical" evidence="1">
    <location>
        <begin position="342"/>
        <end position="363"/>
    </location>
</feature>
<feature type="transmembrane region" description="Helical" evidence="1">
    <location>
        <begin position="369"/>
        <end position="390"/>
    </location>
</feature>
<reference evidence="2 4" key="1">
    <citation type="submission" date="2021-03" db="EMBL/GenBank/DDBJ databases">
        <title>Draft genome and methylome analysis of Thiotrix fructosivoruns ATCC 49748.</title>
        <authorList>
            <person name="Fomenkov A."/>
            <person name="Grabovich M.Y."/>
            <person name="Roberts R.J."/>
        </authorList>
    </citation>
    <scope>NUCLEOTIDE SEQUENCE [LARGE SCALE GENOMIC DNA]</scope>
    <source>
        <strain evidence="2 4">ATCC 49748</strain>
        <plasmid evidence="2">pTfr153</plasmid>
    </source>
</reference>
<dbReference type="EMBL" id="JAFMPM010000004">
    <property type="protein sequence ID" value="MBO0611475.1"/>
    <property type="molecule type" value="Genomic_DNA"/>
</dbReference>
<accession>A0A8B0SSH2</accession>